<dbReference type="SMART" id="SM00028">
    <property type="entry name" value="TPR"/>
    <property type="match status" value="3"/>
</dbReference>
<protein>
    <recommendedName>
        <fullName evidence="2 7">peptidylprolyl isomerase</fullName>
        <ecNumber evidence="2 7">5.2.1.8</ecNumber>
    </recommendedName>
</protein>
<comment type="catalytic activity">
    <reaction evidence="1 7">
        <text>[protein]-peptidylproline (omega=180) = [protein]-peptidylproline (omega=0)</text>
        <dbReference type="Rhea" id="RHEA:16237"/>
        <dbReference type="Rhea" id="RHEA-COMP:10747"/>
        <dbReference type="Rhea" id="RHEA-COMP:10748"/>
        <dbReference type="ChEBI" id="CHEBI:83833"/>
        <dbReference type="ChEBI" id="CHEBI:83834"/>
        <dbReference type="EC" id="5.2.1.8"/>
    </reaction>
</comment>
<feature type="non-terminal residue" evidence="10">
    <location>
        <position position="1"/>
    </location>
</feature>
<dbReference type="Pfam" id="PF13181">
    <property type="entry name" value="TPR_8"/>
    <property type="match status" value="2"/>
</dbReference>
<dbReference type="PANTHER" id="PTHR46512:SF9">
    <property type="entry name" value="PEPTIDYLPROLYL ISOMERASE"/>
    <property type="match status" value="1"/>
</dbReference>
<dbReference type="GO" id="GO:0003755">
    <property type="term" value="F:peptidyl-prolyl cis-trans isomerase activity"/>
    <property type="evidence" value="ECO:0007669"/>
    <property type="project" value="UniProtKB-KW"/>
</dbReference>
<evidence type="ECO:0000256" key="7">
    <source>
        <dbReference type="PROSITE-ProRule" id="PRU00277"/>
    </source>
</evidence>
<sequence>PKFREPRTFSTVFRSVSTCAESSFASSLEKMNIPEGYIDISPKKNGGVLKKTLQPGTSDEKPKHGSTVKVHYVGTLNADGTKFDSSRDRGAHFEFVLGKGQVIKGWDVGVATMQRGEKADFIIKAEYAYGAAGSPPKIPGGATLNFEVELFSWAGEDVSPDKDGSIRRETIVEGEPLTNPNETSTCSVHIVGRHEGRVFMDQDISFILGEGSEYNLPEGVDKALRRFTKGEKSTISIRGTRFTYGNSPPEEFNLPANAELQFTIFLKEFDKVPATWEMSPSDKIRHAKEAKERGTAFLAAGKEKLALAKYKRIEEILEYEKSGDPEEKKDRDALLLAAYLNIALVFSRMNEQLKCVQYCDKALELSSRNVKAMYRKATAQLTMNEPETAQRVFETILDIEPDNKAAQQQILMCKAKVREYEQKAKKQFKGMFEKLSKSEEEEVQPGASTSA</sequence>
<keyword evidence="3" id="KW-0677">Repeat</keyword>
<gene>
    <name evidence="10" type="ORF">PENTCL1PPCAC_1244</name>
</gene>
<name>A0AAV5S960_9BILA</name>
<evidence type="ECO:0000256" key="2">
    <source>
        <dbReference type="ARBA" id="ARBA00013194"/>
    </source>
</evidence>
<dbReference type="SUPFAM" id="SSF48452">
    <property type="entry name" value="TPR-like"/>
    <property type="match status" value="1"/>
</dbReference>
<evidence type="ECO:0000256" key="6">
    <source>
        <dbReference type="ARBA" id="ARBA00023235"/>
    </source>
</evidence>
<keyword evidence="5 7" id="KW-0697">Rotamase</keyword>
<dbReference type="EC" id="5.2.1.8" evidence="2 7"/>
<reference evidence="10" key="1">
    <citation type="submission" date="2023-10" db="EMBL/GenBank/DDBJ databases">
        <title>Genome assembly of Pristionchus species.</title>
        <authorList>
            <person name="Yoshida K."/>
            <person name="Sommer R.J."/>
        </authorList>
    </citation>
    <scope>NUCLEOTIDE SEQUENCE</scope>
    <source>
        <strain evidence="10">RS0144</strain>
    </source>
</reference>
<dbReference type="FunFam" id="1.25.40.10:FF:000008">
    <property type="entry name" value="Peptidylprolyl isomerase"/>
    <property type="match status" value="1"/>
</dbReference>
<evidence type="ECO:0000256" key="4">
    <source>
        <dbReference type="ARBA" id="ARBA00022803"/>
    </source>
</evidence>
<evidence type="ECO:0000259" key="9">
    <source>
        <dbReference type="PROSITE" id="PS50059"/>
    </source>
</evidence>
<dbReference type="InterPro" id="IPR019734">
    <property type="entry name" value="TPR_rpt"/>
</dbReference>
<organism evidence="10 11">
    <name type="scientific">Pristionchus entomophagus</name>
    <dbReference type="NCBI Taxonomy" id="358040"/>
    <lineage>
        <taxon>Eukaryota</taxon>
        <taxon>Metazoa</taxon>
        <taxon>Ecdysozoa</taxon>
        <taxon>Nematoda</taxon>
        <taxon>Chromadorea</taxon>
        <taxon>Rhabditida</taxon>
        <taxon>Rhabditina</taxon>
        <taxon>Diplogasteromorpha</taxon>
        <taxon>Diplogasteroidea</taxon>
        <taxon>Neodiplogasteridae</taxon>
        <taxon>Pristionchus</taxon>
    </lineage>
</organism>
<keyword evidence="11" id="KW-1185">Reference proteome</keyword>
<dbReference type="FunFam" id="3.10.50.40:FF:000013">
    <property type="entry name" value="Peptidylprolyl isomerase"/>
    <property type="match status" value="1"/>
</dbReference>
<dbReference type="Pfam" id="PF00254">
    <property type="entry name" value="FKBP_C"/>
    <property type="match status" value="2"/>
</dbReference>
<keyword evidence="4 8" id="KW-0802">TPR repeat</keyword>
<feature type="domain" description="PPIase FKBP-type" evidence="9">
    <location>
        <begin position="183"/>
        <end position="270"/>
    </location>
</feature>
<dbReference type="EMBL" id="BTSX01000001">
    <property type="protein sequence ID" value="GMS79069.1"/>
    <property type="molecule type" value="Genomic_DNA"/>
</dbReference>
<dbReference type="Proteomes" id="UP001432027">
    <property type="component" value="Unassembled WGS sequence"/>
</dbReference>
<dbReference type="InterPro" id="IPR050754">
    <property type="entry name" value="FKBP4/5/8-like"/>
</dbReference>
<evidence type="ECO:0000256" key="8">
    <source>
        <dbReference type="PROSITE-ProRule" id="PRU00339"/>
    </source>
</evidence>
<feature type="domain" description="PPIase FKBP-type" evidence="9">
    <location>
        <begin position="65"/>
        <end position="154"/>
    </location>
</feature>
<evidence type="ECO:0000256" key="1">
    <source>
        <dbReference type="ARBA" id="ARBA00000971"/>
    </source>
</evidence>
<dbReference type="FunFam" id="3.10.50.40:FF:000056">
    <property type="entry name" value="Peptidylprolyl isomerase"/>
    <property type="match status" value="1"/>
</dbReference>
<evidence type="ECO:0000256" key="3">
    <source>
        <dbReference type="ARBA" id="ARBA00022737"/>
    </source>
</evidence>
<dbReference type="InterPro" id="IPR011990">
    <property type="entry name" value="TPR-like_helical_dom_sf"/>
</dbReference>
<evidence type="ECO:0000313" key="10">
    <source>
        <dbReference type="EMBL" id="GMS79069.1"/>
    </source>
</evidence>
<accession>A0AAV5S960</accession>
<dbReference type="InterPro" id="IPR046357">
    <property type="entry name" value="PPIase_dom_sf"/>
</dbReference>
<evidence type="ECO:0000313" key="11">
    <source>
        <dbReference type="Proteomes" id="UP001432027"/>
    </source>
</evidence>
<feature type="repeat" description="TPR" evidence="8">
    <location>
        <begin position="370"/>
        <end position="403"/>
    </location>
</feature>
<evidence type="ECO:0000256" key="5">
    <source>
        <dbReference type="ARBA" id="ARBA00023110"/>
    </source>
</evidence>
<keyword evidence="6 7" id="KW-0413">Isomerase</keyword>
<dbReference type="InterPro" id="IPR001179">
    <property type="entry name" value="PPIase_FKBP_dom"/>
</dbReference>
<dbReference type="AlphaFoldDB" id="A0AAV5S960"/>
<proteinExistence type="predicted"/>
<dbReference type="PROSITE" id="PS50005">
    <property type="entry name" value="TPR"/>
    <property type="match status" value="1"/>
</dbReference>
<dbReference type="SUPFAM" id="SSF54534">
    <property type="entry name" value="FKBP-like"/>
    <property type="match status" value="2"/>
</dbReference>
<dbReference type="Gene3D" id="3.10.50.40">
    <property type="match status" value="2"/>
</dbReference>
<comment type="caution">
    <text evidence="10">The sequence shown here is derived from an EMBL/GenBank/DDBJ whole genome shotgun (WGS) entry which is preliminary data.</text>
</comment>
<dbReference type="Gene3D" id="1.25.40.10">
    <property type="entry name" value="Tetratricopeptide repeat domain"/>
    <property type="match status" value="1"/>
</dbReference>
<dbReference type="PANTHER" id="PTHR46512">
    <property type="entry name" value="PEPTIDYLPROLYL ISOMERASE"/>
    <property type="match status" value="1"/>
</dbReference>
<dbReference type="PROSITE" id="PS50059">
    <property type="entry name" value="FKBP_PPIASE"/>
    <property type="match status" value="2"/>
</dbReference>